<evidence type="ECO:0000256" key="1">
    <source>
        <dbReference type="SAM" id="MobiDB-lite"/>
    </source>
</evidence>
<gene>
    <name evidence="3" type="ORF">PENARI_c030G06986</name>
</gene>
<dbReference type="AlphaFoldDB" id="A0A1F5L4W6"/>
<protein>
    <recommendedName>
        <fullName evidence="5">Ig-like domain-containing protein</fullName>
    </recommendedName>
</protein>
<evidence type="ECO:0000313" key="4">
    <source>
        <dbReference type="Proteomes" id="UP000177622"/>
    </source>
</evidence>
<accession>A0A1F5L4W6</accession>
<dbReference type="STRING" id="1835702.A0A1F5L4W6"/>
<organism evidence="3 4">
    <name type="scientific">Penicillium arizonense</name>
    <dbReference type="NCBI Taxonomy" id="1835702"/>
    <lineage>
        <taxon>Eukaryota</taxon>
        <taxon>Fungi</taxon>
        <taxon>Dikarya</taxon>
        <taxon>Ascomycota</taxon>
        <taxon>Pezizomycotina</taxon>
        <taxon>Eurotiomycetes</taxon>
        <taxon>Eurotiomycetidae</taxon>
        <taxon>Eurotiales</taxon>
        <taxon>Aspergillaceae</taxon>
        <taxon>Penicillium</taxon>
    </lineage>
</organism>
<proteinExistence type="predicted"/>
<dbReference type="OrthoDB" id="10017208at2759"/>
<keyword evidence="2" id="KW-0732">Signal</keyword>
<reference evidence="3 4" key="1">
    <citation type="journal article" date="2016" name="Sci. Rep.">
        <title>Penicillium arizonense, a new, genome sequenced fungal species, reveals a high chemical diversity in secreted metabolites.</title>
        <authorList>
            <person name="Grijseels S."/>
            <person name="Nielsen J.C."/>
            <person name="Randelovic M."/>
            <person name="Nielsen J."/>
            <person name="Nielsen K.F."/>
            <person name="Workman M."/>
            <person name="Frisvad J.C."/>
        </authorList>
    </citation>
    <scope>NUCLEOTIDE SEQUENCE [LARGE SCALE GENOMIC DNA]</scope>
    <source>
        <strain evidence="3 4">CBS 141311</strain>
    </source>
</reference>
<keyword evidence="4" id="KW-1185">Reference proteome</keyword>
<feature type="region of interest" description="Disordered" evidence="1">
    <location>
        <begin position="148"/>
        <end position="177"/>
    </location>
</feature>
<feature type="chain" id="PRO_5009519258" description="Ig-like domain-containing protein" evidence="2">
    <location>
        <begin position="22"/>
        <end position="280"/>
    </location>
</feature>
<comment type="caution">
    <text evidence="3">The sequence shown here is derived from an EMBL/GenBank/DDBJ whole genome shotgun (WGS) entry which is preliminary data.</text>
</comment>
<dbReference type="EMBL" id="LXJU01000030">
    <property type="protein sequence ID" value="OGE48278.1"/>
    <property type="molecule type" value="Genomic_DNA"/>
</dbReference>
<dbReference type="RefSeq" id="XP_022483734.1">
    <property type="nucleotide sequence ID" value="XM_022636400.1"/>
</dbReference>
<feature type="signal peptide" evidence="2">
    <location>
        <begin position="1"/>
        <end position="21"/>
    </location>
</feature>
<evidence type="ECO:0000313" key="3">
    <source>
        <dbReference type="EMBL" id="OGE48278.1"/>
    </source>
</evidence>
<dbReference type="GeneID" id="34581134"/>
<name>A0A1F5L4W6_PENAI</name>
<sequence>MFWRYLITIAIQLCWITFGASELTITIPWVGDGPDYFQGYGAKVLGSHGDATSYAINCLATETTCQPFSPDLTVIAGPSTYDMIGSGFAFDIKSGCTFTGDPTPTLATCVQTLSYHNTPLVTTSSITVTGTGNPSTGIYPAMLRMTDTGKPTTTNQPATTDQLTATGTSSLTPTSIQNTPTTELLTAARTGTHIPTATGIQIPPRPGNSTSYSNGTETVTVTLIVTEALTAVTCKCDCDYATRSQADNSVISSTPRNNAIGKQVAMSLMGAILAVVVFCM</sequence>
<evidence type="ECO:0008006" key="5">
    <source>
        <dbReference type="Google" id="ProtNLM"/>
    </source>
</evidence>
<evidence type="ECO:0000256" key="2">
    <source>
        <dbReference type="SAM" id="SignalP"/>
    </source>
</evidence>
<dbReference type="Proteomes" id="UP000177622">
    <property type="component" value="Unassembled WGS sequence"/>
</dbReference>
<feature type="compositionally biased region" description="Polar residues" evidence="1">
    <location>
        <begin position="149"/>
        <end position="177"/>
    </location>
</feature>